<dbReference type="Pfam" id="PF00072">
    <property type="entry name" value="Response_reg"/>
    <property type="match status" value="1"/>
</dbReference>
<dbReference type="Gene3D" id="3.40.50.2300">
    <property type="match status" value="1"/>
</dbReference>
<comment type="catalytic activity">
    <reaction evidence="1">
        <text>ATP + protein L-histidine = ADP + protein N-phospho-L-histidine.</text>
        <dbReference type="EC" id="2.7.13.3"/>
    </reaction>
</comment>
<feature type="transmembrane region" description="Helical" evidence="5">
    <location>
        <begin position="176"/>
        <end position="198"/>
    </location>
</feature>
<dbReference type="SUPFAM" id="SSF47384">
    <property type="entry name" value="Homodimeric domain of signal transducing histidine kinase"/>
    <property type="match status" value="1"/>
</dbReference>
<dbReference type="InterPro" id="IPR036097">
    <property type="entry name" value="HisK_dim/P_sf"/>
</dbReference>
<dbReference type="SMART" id="SM00388">
    <property type="entry name" value="HisKA"/>
    <property type="match status" value="1"/>
</dbReference>
<evidence type="ECO:0000256" key="4">
    <source>
        <dbReference type="PROSITE-ProRule" id="PRU00169"/>
    </source>
</evidence>
<dbReference type="OMA" id="TCFEFNV"/>
<dbReference type="SUPFAM" id="SSF55874">
    <property type="entry name" value="ATPase domain of HSP90 chaperone/DNA topoisomerase II/histidine kinase"/>
    <property type="match status" value="1"/>
</dbReference>
<feature type="domain" description="Histidine kinase" evidence="6">
    <location>
        <begin position="488"/>
        <end position="754"/>
    </location>
</feature>
<dbReference type="InterPro" id="IPR001789">
    <property type="entry name" value="Sig_transdc_resp-reg_receiver"/>
</dbReference>
<dbReference type="SMART" id="SM00448">
    <property type="entry name" value="REC"/>
    <property type="match status" value="1"/>
</dbReference>
<dbReference type="InterPro" id="IPR003594">
    <property type="entry name" value="HATPase_dom"/>
</dbReference>
<dbReference type="InterPro" id="IPR003661">
    <property type="entry name" value="HisK_dim/P_dom"/>
</dbReference>
<feature type="modified residue" description="4-aspartylphosphate" evidence="4">
    <location>
        <position position="1156"/>
    </location>
</feature>
<dbReference type="PROSITE" id="PS50109">
    <property type="entry name" value="HIS_KIN"/>
    <property type="match status" value="1"/>
</dbReference>
<keyword evidence="5" id="KW-0472">Membrane</keyword>
<dbReference type="SUPFAM" id="SSF52172">
    <property type="entry name" value="CheY-like"/>
    <property type="match status" value="1"/>
</dbReference>
<feature type="transmembrane region" description="Helical" evidence="5">
    <location>
        <begin position="88"/>
        <end position="114"/>
    </location>
</feature>
<dbReference type="InterPro" id="IPR036890">
    <property type="entry name" value="HATPase_C_sf"/>
</dbReference>
<comment type="caution">
    <text evidence="8">The sequence shown here is derived from an EMBL/GenBank/DDBJ whole genome shotgun (WGS) entry which is preliminary data.</text>
</comment>
<dbReference type="Proteomes" id="UP000655225">
    <property type="component" value="Unassembled WGS sequence"/>
</dbReference>
<evidence type="ECO:0000256" key="5">
    <source>
        <dbReference type="SAM" id="Phobius"/>
    </source>
</evidence>
<dbReference type="EC" id="2.7.13.3" evidence="2"/>
<dbReference type="Pfam" id="PF02518">
    <property type="entry name" value="HATPase_c"/>
    <property type="match status" value="1"/>
</dbReference>
<keyword evidence="5" id="KW-1133">Transmembrane helix</keyword>
<dbReference type="CDD" id="cd00082">
    <property type="entry name" value="HisKA"/>
    <property type="match status" value="1"/>
</dbReference>
<keyword evidence="5" id="KW-0812">Transmembrane</keyword>
<dbReference type="InterPro" id="IPR050956">
    <property type="entry name" value="2C_system_His_kinase"/>
</dbReference>
<feature type="transmembrane region" description="Helical" evidence="5">
    <location>
        <begin position="428"/>
        <end position="451"/>
    </location>
</feature>
<evidence type="ECO:0000256" key="2">
    <source>
        <dbReference type="ARBA" id="ARBA00012438"/>
    </source>
</evidence>
<evidence type="ECO:0000256" key="1">
    <source>
        <dbReference type="ARBA" id="ARBA00000085"/>
    </source>
</evidence>
<proteinExistence type="predicted"/>
<name>A0A834YKA9_TETSI</name>
<dbReference type="GO" id="GO:0000155">
    <property type="term" value="F:phosphorelay sensor kinase activity"/>
    <property type="evidence" value="ECO:0007669"/>
    <property type="project" value="InterPro"/>
</dbReference>
<dbReference type="InterPro" id="IPR004358">
    <property type="entry name" value="Sig_transdc_His_kin-like_C"/>
</dbReference>
<dbReference type="PRINTS" id="PR00344">
    <property type="entry name" value="BCTRLSENSOR"/>
</dbReference>
<dbReference type="PANTHER" id="PTHR43719">
    <property type="entry name" value="TWO-COMPONENT HISTIDINE KINASE"/>
    <property type="match status" value="1"/>
</dbReference>
<reference evidence="8 9" key="1">
    <citation type="submission" date="2020-04" db="EMBL/GenBank/DDBJ databases">
        <title>Plant Genome Project.</title>
        <authorList>
            <person name="Zhang R.-G."/>
        </authorList>
    </citation>
    <scope>NUCLEOTIDE SEQUENCE [LARGE SCALE GENOMIC DNA]</scope>
    <source>
        <strain evidence="8">YNK0</strain>
        <tissue evidence="8">Leaf</tissue>
    </source>
</reference>
<sequence length="1227" mass="135395">MRGLPCHARTTELEVSATVRIAAAGKDEGVAAHVRSKLAGVAVCRKCGGTSAGGQEESSGADLNKTIGGTVVSGPYCRRRKKMEVERMVVELLLSTGFAVLLIPSLVISIWSFMTRRVEQNVKLDSYSVRIESLSEIETTARLLLPINSSAANLARVMSAYLIETKLSFSVMETSVAPYLFLALSTIPHLAQISYIGFDGLLFSYYNDGDQTIAIYSNTSFSSNDTTPIPTILYTWYTQPVNRSTGKRYGDAIRSNPMPTVNASWFQEALNSTNGHASLGTGWNKAQDRLFLNTAPINGKGVISLGFPVEALIDFFSDLNLHGGDLYMATEDGEVLIQTGPPNTRMVFSNDTVLVQLMKSNGDLIGQVGNISCQPINRALGAFSNVNIREMKYMFYCSHVEIGGIQAIYGLAFPHKGLVSLVHNDSKLAFILLSLMLVSIVVSISIFMFLIARAARREMLLCAALIKQMEATQQAERKSMNKSLAFASASHDVRASLAAITGLIELCHQEVVPDSDLAENLVHMNSYTGDLLGILNSVLDTSKIEAGKMQLEEVEFDLAQLLEEVVDMYYPVGMKKHVDVLLDPCDASIRKLPPVKGDRGKLKQILSNLLSNAVKFTSEGHVSVRAWVKKPSLKNYIIASNRNGMMNRLSRLFCKKTKAYNDLKALHTVQPNQNSMEFVFEVDDTGKGIPKEKQKSVFENFVQVKETALGQGGTGLGLGIVQSLVRLMGGEIGIVDKELGKRGTCFKFNIFLTTCETMSVVTVEGDVKVHGDHVPRDLHQHSRINIRTPSPKLEGSHVVLLIRGDERRRISQKFMESQGIKVSAVKQWEYLVPTLEKIKRKLFLSHSTSGKYELGSFSDYLSKSASCNSNSGAREECFVPHFEKIKQRLYISRSSSGKSEFGSFSDYLSKSASRNSNSGTKDGLVDAKDGTDHILPLHKKLSPRGTSNFMLIVIDASAGPFSEMCSVMAGFKKDLDSRCKVVWLDEPTMRSIHLRVLEEDKLVAFDHIISKPFHGSRLFQVIGLLPEYGGTMQVNLPKPRRETTVQIAEPSTDPSSSIGHTHIRSKVGLSPSHERVVVHERGNPSSEKPLSGKKVLVAEDDAVLRKVATIHLSRLGARVELCENGEEALEQVCKALSDQRVGGIVKTLPYDYIFMDCEMPIMNGYEATRQIRKEEERYNVHIPIIALTAHATGEETNKTMQAGMDFHLTKPLQKDQLLDAIQFINSR</sequence>
<dbReference type="EMBL" id="JABCRI010000020">
    <property type="protein sequence ID" value="KAF8387742.1"/>
    <property type="molecule type" value="Genomic_DNA"/>
</dbReference>
<evidence type="ECO:0000313" key="8">
    <source>
        <dbReference type="EMBL" id="KAF8387742.1"/>
    </source>
</evidence>
<evidence type="ECO:0000313" key="9">
    <source>
        <dbReference type="Proteomes" id="UP000655225"/>
    </source>
</evidence>
<dbReference type="Gene3D" id="3.30.565.10">
    <property type="entry name" value="Histidine kinase-like ATPase, C-terminal domain"/>
    <property type="match status" value="1"/>
</dbReference>
<dbReference type="CDD" id="cd17546">
    <property type="entry name" value="REC_hyHK_CKI1_RcsC-like"/>
    <property type="match status" value="1"/>
</dbReference>
<protein>
    <recommendedName>
        <fullName evidence="2">histidine kinase</fullName>
        <ecNumber evidence="2">2.7.13.3</ecNumber>
    </recommendedName>
</protein>
<dbReference type="Gene3D" id="1.10.287.130">
    <property type="match status" value="1"/>
</dbReference>
<dbReference type="OrthoDB" id="60033at2759"/>
<evidence type="ECO:0000259" key="6">
    <source>
        <dbReference type="PROSITE" id="PS50109"/>
    </source>
</evidence>
<keyword evidence="3 4" id="KW-0597">Phosphoprotein</keyword>
<dbReference type="SMART" id="SM00387">
    <property type="entry name" value="HATPase_c"/>
    <property type="match status" value="1"/>
</dbReference>
<organism evidence="8 9">
    <name type="scientific">Tetracentron sinense</name>
    <name type="common">Spur-leaf</name>
    <dbReference type="NCBI Taxonomy" id="13715"/>
    <lineage>
        <taxon>Eukaryota</taxon>
        <taxon>Viridiplantae</taxon>
        <taxon>Streptophyta</taxon>
        <taxon>Embryophyta</taxon>
        <taxon>Tracheophyta</taxon>
        <taxon>Spermatophyta</taxon>
        <taxon>Magnoliopsida</taxon>
        <taxon>Trochodendrales</taxon>
        <taxon>Trochodendraceae</taxon>
        <taxon>Tetracentron</taxon>
    </lineage>
</organism>
<feature type="domain" description="Response regulatory" evidence="7">
    <location>
        <begin position="1094"/>
        <end position="1225"/>
    </location>
</feature>
<accession>A0A834YKA9</accession>
<keyword evidence="9" id="KW-1185">Reference proteome</keyword>
<evidence type="ECO:0000256" key="3">
    <source>
        <dbReference type="ARBA" id="ARBA00022553"/>
    </source>
</evidence>
<dbReference type="AlphaFoldDB" id="A0A834YKA9"/>
<dbReference type="InterPro" id="IPR011006">
    <property type="entry name" value="CheY-like_superfamily"/>
</dbReference>
<evidence type="ECO:0000259" key="7">
    <source>
        <dbReference type="PROSITE" id="PS50110"/>
    </source>
</evidence>
<dbReference type="PANTHER" id="PTHR43719:SF75">
    <property type="entry name" value="HISTIDINE KINASE CKI1"/>
    <property type="match status" value="1"/>
</dbReference>
<dbReference type="PROSITE" id="PS50110">
    <property type="entry name" value="RESPONSE_REGULATORY"/>
    <property type="match status" value="1"/>
</dbReference>
<gene>
    <name evidence="8" type="ORF">HHK36_026396</name>
</gene>
<dbReference type="InterPro" id="IPR005467">
    <property type="entry name" value="His_kinase_dom"/>
</dbReference>